<protein>
    <submittedName>
        <fullName evidence="1">Uncharacterized protein</fullName>
    </submittedName>
</protein>
<dbReference type="OrthoDB" id="3880384at2759"/>
<accession>A0A507QVX8</accession>
<dbReference type="AlphaFoldDB" id="A0A507QVX8"/>
<comment type="caution">
    <text evidence="1">The sequence shown here is derived from an EMBL/GenBank/DDBJ whole genome shotgun (WGS) entry which is preliminary data.</text>
</comment>
<reference evidence="1 2" key="1">
    <citation type="submission" date="2019-06" db="EMBL/GenBank/DDBJ databases">
        <title>Wine fermentation using esterase from Monascus purpureus.</title>
        <authorList>
            <person name="Geng C."/>
            <person name="Zhang Y."/>
        </authorList>
    </citation>
    <scope>NUCLEOTIDE SEQUENCE [LARGE SCALE GENOMIC DNA]</scope>
    <source>
        <strain evidence="1">HQ1</strain>
    </source>
</reference>
<evidence type="ECO:0000313" key="1">
    <source>
        <dbReference type="EMBL" id="TQB73498.1"/>
    </source>
</evidence>
<dbReference type="Proteomes" id="UP000319663">
    <property type="component" value="Unassembled WGS sequence"/>
</dbReference>
<organism evidence="1 2">
    <name type="scientific">Monascus purpureus</name>
    <name type="common">Red mold</name>
    <name type="synonym">Monascus anka</name>
    <dbReference type="NCBI Taxonomy" id="5098"/>
    <lineage>
        <taxon>Eukaryota</taxon>
        <taxon>Fungi</taxon>
        <taxon>Dikarya</taxon>
        <taxon>Ascomycota</taxon>
        <taxon>Pezizomycotina</taxon>
        <taxon>Eurotiomycetes</taxon>
        <taxon>Eurotiomycetidae</taxon>
        <taxon>Eurotiales</taxon>
        <taxon>Aspergillaceae</taxon>
        <taxon>Monascus</taxon>
    </lineage>
</organism>
<dbReference type="EMBL" id="VIFY01000043">
    <property type="protein sequence ID" value="TQB73498.1"/>
    <property type="molecule type" value="Genomic_DNA"/>
</dbReference>
<evidence type="ECO:0000313" key="2">
    <source>
        <dbReference type="Proteomes" id="UP000319663"/>
    </source>
</evidence>
<gene>
    <name evidence="1" type="ORF">MPDQ_005808</name>
</gene>
<keyword evidence="2" id="KW-1185">Reference proteome</keyword>
<name>A0A507QVX8_MONPU</name>
<sequence>MAPNLFLCLRTICCPVYWFQRRERVHSLNIEEHWDSPVPGTYKYTPGRGWYLVHRDGHVSPEKEPVRLVYCRILHRHLLEHEMEERCRWESVTVREGSKPEKFMFFLLDDGFTWVTGWDSRGNFIPGPYRKWCFDPETNAMRRMKSCESSNVSRLSSIVPEK</sequence>
<proteinExistence type="predicted"/>